<reference evidence="2" key="2">
    <citation type="journal article" date="2007" name="Science">
        <title>Draft genome sequence of the sexually transmitted pathogen Trichomonas vaginalis.</title>
        <authorList>
            <person name="Carlton J.M."/>
            <person name="Hirt R.P."/>
            <person name="Silva J.C."/>
            <person name="Delcher A.L."/>
            <person name="Schatz M."/>
            <person name="Zhao Q."/>
            <person name="Wortman J.R."/>
            <person name="Bidwell S.L."/>
            <person name="Alsmark U.C.M."/>
            <person name="Besteiro S."/>
            <person name="Sicheritz-Ponten T."/>
            <person name="Noel C.J."/>
            <person name="Dacks J.B."/>
            <person name="Foster P.G."/>
            <person name="Simillion C."/>
            <person name="Van de Peer Y."/>
            <person name="Miranda-Saavedra D."/>
            <person name="Barton G.J."/>
            <person name="Westrop G.D."/>
            <person name="Mueller S."/>
            <person name="Dessi D."/>
            <person name="Fiori P.L."/>
            <person name="Ren Q."/>
            <person name="Paulsen I."/>
            <person name="Zhang H."/>
            <person name="Bastida-Corcuera F.D."/>
            <person name="Simoes-Barbosa A."/>
            <person name="Brown M.T."/>
            <person name="Hayes R.D."/>
            <person name="Mukherjee M."/>
            <person name="Okumura C.Y."/>
            <person name="Schneider R."/>
            <person name="Smith A.J."/>
            <person name="Vanacova S."/>
            <person name="Villalvazo M."/>
            <person name="Haas B.J."/>
            <person name="Pertea M."/>
            <person name="Feldblyum T.V."/>
            <person name="Utterback T.R."/>
            <person name="Shu C.L."/>
            <person name="Osoegawa K."/>
            <person name="de Jong P.J."/>
            <person name="Hrdy I."/>
            <person name="Horvathova L."/>
            <person name="Zubacova Z."/>
            <person name="Dolezal P."/>
            <person name="Malik S.B."/>
            <person name="Logsdon J.M. Jr."/>
            <person name="Henze K."/>
            <person name="Gupta A."/>
            <person name="Wang C.C."/>
            <person name="Dunne R.L."/>
            <person name="Upcroft J.A."/>
            <person name="Upcroft P."/>
            <person name="White O."/>
            <person name="Salzberg S.L."/>
            <person name="Tang P."/>
            <person name="Chiu C.-H."/>
            <person name="Lee Y.-S."/>
            <person name="Embley T.M."/>
            <person name="Coombs G.H."/>
            <person name="Mottram J.C."/>
            <person name="Tachezy J."/>
            <person name="Fraser-Liggett C.M."/>
            <person name="Johnson P.J."/>
        </authorList>
    </citation>
    <scope>NUCLEOTIDE SEQUENCE [LARGE SCALE GENOMIC DNA]</scope>
    <source>
        <strain evidence="2">G3</strain>
    </source>
</reference>
<accession>A2FN46</accession>
<dbReference type="KEGG" id="tva:4751411"/>
<dbReference type="PANTHER" id="PTHR46155:SF1">
    <property type="entry name" value="BIFUNCTIONAL INHIBITOR_LIPID-TRANSFER PROTEIN_SEED STORAGE 2S ALBUMIN SUPERFAMILY PROTEIN"/>
    <property type="match status" value="1"/>
</dbReference>
<keyword evidence="1" id="KW-0812">Transmembrane</keyword>
<dbReference type="AlphaFoldDB" id="A2FN46"/>
<dbReference type="PANTHER" id="PTHR46155">
    <property type="entry name" value="BIFUNCTIONAL INHIBITOR/LIPID-TRANSFER PROTEIN/SEED STORAGE 2S ALBUMIN SUPERFAMILY PROTEIN"/>
    <property type="match status" value="1"/>
</dbReference>
<organism evidence="2 3">
    <name type="scientific">Trichomonas vaginalis (strain ATCC PRA-98 / G3)</name>
    <dbReference type="NCBI Taxonomy" id="412133"/>
    <lineage>
        <taxon>Eukaryota</taxon>
        <taxon>Metamonada</taxon>
        <taxon>Parabasalia</taxon>
        <taxon>Trichomonadida</taxon>
        <taxon>Trichomonadidae</taxon>
        <taxon>Trichomonas</taxon>
    </lineage>
</organism>
<dbReference type="InParanoid" id="A2FN46"/>
<keyword evidence="1" id="KW-0472">Membrane</keyword>
<evidence type="ECO:0000313" key="2">
    <source>
        <dbReference type="EMBL" id="EAX93688.1"/>
    </source>
</evidence>
<evidence type="ECO:0000313" key="3">
    <source>
        <dbReference type="Proteomes" id="UP000001542"/>
    </source>
</evidence>
<sequence length="447" mass="49215">MRPSAFSHPRLKISDCKISNFANKFLQSNPGNTISFKKSYFNRFTDSVIYLDKAADNAIWNTNFNSRSVLDAEFKCVLCTFSGITFSGSGAAIFSYSWNTKIFTSNISNCVVTGNGGGLCVQEAAKFVVDSVIFTSCSAGGTGGCLYYTADAVQSNLRLRRIIFQDSNAGNTAGGCYVRYFQGQTALIYLMFKNCTATTNPQSCYVNGDSIAIETIYLYSEDKTSNINISKSSYDIYTLSDGETKKIIKEPSATYSPYRTAFETPFQTAWSTAFETPYETVVTTPFTTAFETPFSTAHTTNAITPFETPHFTTPFETPYTTPASSPTLHPTNQETPFNTPFSTAMSTAYPTVFRTMEPSPVPTRSLSPTRSPFPPTSMFTPSAEFSPQPTETAYPTASATPRRIHWSALGIALLVIALLFILIGLIANLILCMRIYETCDRIIEPEM</sequence>
<protein>
    <submittedName>
        <fullName evidence="2">Uncharacterized protein</fullName>
    </submittedName>
</protein>
<gene>
    <name evidence="2" type="ORF">TVAG_104070</name>
</gene>
<proteinExistence type="predicted"/>
<dbReference type="InterPro" id="IPR011050">
    <property type="entry name" value="Pectin_lyase_fold/virulence"/>
</dbReference>
<dbReference type="SMR" id="A2FN46"/>
<dbReference type="VEuPathDB" id="TrichDB:TVAG_104070"/>
<reference evidence="2" key="1">
    <citation type="submission" date="2006-10" db="EMBL/GenBank/DDBJ databases">
        <authorList>
            <person name="Amadeo P."/>
            <person name="Zhao Q."/>
            <person name="Wortman J."/>
            <person name="Fraser-Liggett C."/>
            <person name="Carlton J."/>
        </authorList>
    </citation>
    <scope>NUCLEOTIDE SEQUENCE</scope>
    <source>
        <strain evidence="2">G3</strain>
    </source>
</reference>
<evidence type="ECO:0000256" key="1">
    <source>
        <dbReference type="SAM" id="Phobius"/>
    </source>
</evidence>
<name>A2FN46_TRIV3</name>
<dbReference type="Proteomes" id="UP000001542">
    <property type="component" value="Unassembled WGS sequence"/>
</dbReference>
<dbReference type="RefSeq" id="XP_001306618.1">
    <property type="nucleotide sequence ID" value="XM_001306617.1"/>
</dbReference>
<feature type="transmembrane region" description="Helical" evidence="1">
    <location>
        <begin position="406"/>
        <end position="431"/>
    </location>
</feature>
<keyword evidence="1" id="KW-1133">Transmembrane helix</keyword>
<dbReference type="VEuPathDB" id="TrichDB:TVAGG3_0043880"/>
<dbReference type="EMBL" id="DS113898">
    <property type="protein sequence ID" value="EAX93688.1"/>
    <property type="molecule type" value="Genomic_DNA"/>
</dbReference>
<dbReference type="SUPFAM" id="SSF51126">
    <property type="entry name" value="Pectin lyase-like"/>
    <property type="match status" value="1"/>
</dbReference>
<keyword evidence="3" id="KW-1185">Reference proteome</keyword>